<dbReference type="PANTHER" id="PTHR45947:SF3">
    <property type="entry name" value="SULFOQUINOVOSYL TRANSFERASE SQD2"/>
    <property type="match status" value="1"/>
</dbReference>
<feature type="domain" description="Glycosyl transferase family 1" evidence="1">
    <location>
        <begin position="219"/>
        <end position="379"/>
    </location>
</feature>
<dbReference type="InterPro" id="IPR001296">
    <property type="entry name" value="Glyco_trans_1"/>
</dbReference>
<keyword evidence="3" id="KW-1185">Reference proteome</keyword>
<dbReference type="AlphaFoldDB" id="A0A7L5DW04"/>
<dbReference type="RefSeq" id="WP_169605427.1">
    <property type="nucleotide sequence ID" value="NZ_CP051682.1"/>
</dbReference>
<dbReference type="Proteomes" id="UP000503278">
    <property type="component" value="Chromosome"/>
</dbReference>
<reference evidence="2 3" key="1">
    <citation type="submission" date="2020-04" db="EMBL/GenBank/DDBJ databases">
        <title>Genome sequencing of novel species.</title>
        <authorList>
            <person name="Heo J."/>
            <person name="Kim S.-J."/>
            <person name="Kim J.-S."/>
            <person name="Hong S.-B."/>
            <person name="Kwon S.-W."/>
        </authorList>
    </citation>
    <scope>NUCLEOTIDE SEQUENCE [LARGE SCALE GENOMIC DNA]</scope>
    <source>
        <strain evidence="2 3">F39-2</strain>
    </source>
</reference>
<evidence type="ECO:0000313" key="2">
    <source>
        <dbReference type="EMBL" id="QJD94408.1"/>
    </source>
</evidence>
<dbReference type="EMBL" id="CP051682">
    <property type="protein sequence ID" value="QJD94408.1"/>
    <property type="molecule type" value="Genomic_DNA"/>
</dbReference>
<dbReference type="SUPFAM" id="SSF53756">
    <property type="entry name" value="UDP-Glycosyltransferase/glycogen phosphorylase"/>
    <property type="match status" value="1"/>
</dbReference>
<dbReference type="InterPro" id="IPR050194">
    <property type="entry name" value="Glycosyltransferase_grp1"/>
</dbReference>
<evidence type="ECO:0000313" key="3">
    <source>
        <dbReference type="Proteomes" id="UP000503278"/>
    </source>
</evidence>
<accession>A0A7L5DW04</accession>
<dbReference type="CDD" id="cd03801">
    <property type="entry name" value="GT4_PimA-like"/>
    <property type="match status" value="1"/>
</dbReference>
<sequence>MKKVLLSAFACDPTQGSEPGNGWNWATGLAKQGLEVHCFTRIEGKANIEKVNVPDNLFFHYVQLPFGAEKLYAKSQASMYLYYIMWQWFAYKAAKALHTQMAFDIAHHVTWGSVQLGSFMYKLPVPFVFGPAGGGQQSPVSFKKYFESGWGAEEKREKVSAFLMKYNPACKSMLNKASAVWVSNHDTATMVKKISSSPVHYTLDAALPSTFFPSQFQHKVTQPGKLNLLWVGRMMPRKGVLVLLEVMEKLKSYPGITLTIVGDGEQRDSLLKSIEEKGLQNTVFWKGKVPFEHVKGFYADCDVFFFTSLRDSCPAQLIEAMAYGMPVVTLNLHGQGIIVNDETGFRCSCDTPEEAINELNKAILTLYNEPALVTSMSKAANAFALKQTWENKIKHIVQQSYLN</sequence>
<dbReference type="Pfam" id="PF00534">
    <property type="entry name" value="Glycos_transf_1"/>
    <property type="match status" value="1"/>
</dbReference>
<evidence type="ECO:0000259" key="1">
    <source>
        <dbReference type="Pfam" id="PF00534"/>
    </source>
</evidence>
<dbReference type="GO" id="GO:0016757">
    <property type="term" value="F:glycosyltransferase activity"/>
    <property type="evidence" value="ECO:0007669"/>
    <property type="project" value="InterPro"/>
</dbReference>
<keyword evidence="2" id="KW-0808">Transferase</keyword>
<organism evidence="2 3">
    <name type="scientific">Mucilaginibacter robiniae</name>
    <dbReference type="NCBI Taxonomy" id="2728022"/>
    <lineage>
        <taxon>Bacteria</taxon>
        <taxon>Pseudomonadati</taxon>
        <taxon>Bacteroidota</taxon>
        <taxon>Sphingobacteriia</taxon>
        <taxon>Sphingobacteriales</taxon>
        <taxon>Sphingobacteriaceae</taxon>
        <taxon>Mucilaginibacter</taxon>
    </lineage>
</organism>
<dbReference type="KEGG" id="mrob:HH214_00225"/>
<protein>
    <submittedName>
        <fullName evidence="2">Glycosyltransferase family 4 protein</fullName>
    </submittedName>
</protein>
<dbReference type="Gene3D" id="3.40.50.2000">
    <property type="entry name" value="Glycogen Phosphorylase B"/>
    <property type="match status" value="2"/>
</dbReference>
<name>A0A7L5DW04_9SPHI</name>
<gene>
    <name evidence="2" type="ORF">HH214_00225</name>
</gene>
<proteinExistence type="predicted"/>
<dbReference type="PANTHER" id="PTHR45947">
    <property type="entry name" value="SULFOQUINOVOSYL TRANSFERASE SQD2"/>
    <property type="match status" value="1"/>
</dbReference>